<keyword evidence="1" id="KW-1133">Transmembrane helix</keyword>
<dbReference type="PANTHER" id="PTHR46178:SF9">
    <property type="entry name" value="SEVEN TM RECEPTOR"/>
    <property type="match status" value="1"/>
</dbReference>
<evidence type="ECO:0000256" key="1">
    <source>
        <dbReference type="SAM" id="Phobius"/>
    </source>
</evidence>
<feature type="transmembrane region" description="Helical" evidence="1">
    <location>
        <begin position="129"/>
        <end position="150"/>
    </location>
</feature>
<feature type="transmembrane region" description="Helical" evidence="1">
    <location>
        <begin position="45"/>
        <end position="70"/>
    </location>
</feature>
<dbReference type="PANTHER" id="PTHR46178">
    <property type="entry name" value="SEVEN TM RECEPTOR"/>
    <property type="match status" value="1"/>
</dbReference>
<evidence type="ECO:0000313" key="3">
    <source>
        <dbReference type="WBParaSite" id="L893_g3192.t1"/>
    </source>
</evidence>
<feature type="transmembrane region" description="Helical" evidence="1">
    <location>
        <begin position="90"/>
        <end position="117"/>
    </location>
</feature>
<dbReference type="Proteomes" id="UP000095287">
    <property type="component" value="Unplaced"/>
</dbReference>
<keyword evidence="2" id="KW-1185">Reference proteome</keyword>
<accession>A0A1I8A2H6</accession>
<keyword evidence="1" id="KW-0812">Transmembrane</keyword>
<organism evidence="2 3">
    <name type="scientific">Steinernema glaseri</name>
    <dbReference type="NCBI Taxonomy" id="37863"/>
    <lineage>
        <taxon>Eukaryota</taxon>
        <taxon>Metazoa</taxon>
        <taxon>Ecdysozoa</taxon>
        <taxon>Nematoda</taxon>
        <taxon>Chromadorea</taxon>
        <taxon>Rhabditida</taxon>
        <taxon>Tylenchina</taxon>
        <taxon>Panagrolaimomorpha</taxon>
        <taxon>Strongyloidoidea</taxon>
        <taxon>Steinernematidae</taxon>
        <taxon>Steinernema</taxon>
    </lineage>
</organism>
<dbReference type="Pfam" id="PF10326">
    <property type="entry name" value="7TM_GPCR_Str"/>
    <property type="match status" value="1"/>
</dbReference>
<reference evidence="3" key="1">
    <citation type="submission" date="2016-11" db="UniProtKB">
        <authorList>
            <consortium name="WormBaseParasite"/>
        </authorList>
    </citation>
    <scope>IDENTIFICATION</scope>
</reference>
<evidence type="ECO:0000313" key="2">
    <source>
        <dbReference type="Proteomes" id="UP000095287"/>
    </source>
</evidence>
<dbReference type="AlphaFoldDB" id="A0A1I8A2H6"/>
<protein>
    <submittedName>
        <fullName evidence="3">G_PROTEIN_RECEP_F1_2 domain-containing protein</fullName>
    </submittedName>
</protein>
<dbReference type="InterPro" id="IPR019428">
    <property type="entry name" value="7TM_GPCR_serpentine_rcpt_Str"/>
</dbReference>
<dbReference type="WBParaSite" id="L893_g3192.t1">
    <property type="protein sequence ID" value="L893_g3192.t1"/>
    <property type="gene ID" value="L893_g3192"/>
</dbReference>
<name>A0A1I8A2H6_9BILA</name>
<keyword evidence="1" id="KW-0472">Membrane</keyword>
<proteinExistence type="predicted"/>
<feature type="transmembrane region" description="Helical" evidence="1">
    <location>
        <begin position="14"/>
        <end position="33"/>
    </location>
</feature>
<sequence length="186" mass="21842">MTSNFLQIVNINSIFAFCTSLFINALLIYMIWFRSTSDLKNYRTFFLIYNAIDVCMTLVFVSTRMLIFIYDGDIVFLAMGPISYFGQWPSHIFLLAQLFFYPFVIAIIPCSYIYRYLLICRNIQLRPHYILLLFFGAFVAVQPYVVSLFFCRQSSSENSYIYANMVSLLLETDDLDGYYYFGGRMV</sequence>